<evidence type="ECO:0000313" key="8">
    <source>
        <dbReference type="Proteomes" id="UP001548189"/>
    </source>
</evidence>
<gene>
    <name evidence="7" type="primary">fliS</name>
    <name evidence="7" type="ORF">ABVT43_07845</name>
</gene>
<dbReference type="PIRSF" id="PIRSF039090">
    <property type="entry name" value="Flis"/>
    <property type="match status" value="1"/>
</dbReference>
<reference evidence="7 8" key="1">
    <citation type="submission" date="2024-06" db="EMBL/GenBank/DDBJ databases">
        <authorList>
            <person name="Li F."/>
        </authorList>
    </citation>
    <scope>NUCLEOTIDE SEQUENCE [LARGE SCALE GENOMIC DNA]</scope>
    <source>
        <strain evidence="7 8">GXAS 311</strain>
    </source>
</reference>
<dbReference type="PANTHER" id="PTHR34773">
    <property type="entry name" value="FLAGELLAR SECRETION CHAPERONE FLIS"/>
    <property type="match status" value="1"/>
</dbReference>
<dbReference type="PANTHER" id="PTHR34773:SF1">
    <property type="entry name" value="FLAGELLAR SECRETION CHAPERONE FLIS"/>
    <property type="match status" value="1"/>
</dbReference>
<evidence type="ECO:0000256" key="5">
    <source>
        <dbReference type="ARBA" id="ARBA00023186"/>
    </source>
</evidence>
<comment type="caution">
    <text evidence="7">The sequence shown here is derived from an EMBL/GenBank/DDBJ whole genome shotgun (WGS) entry which is preliminary data.</text>
</comment>
<keyword evidence="7" id="KW-0966">Cell projection</keyword>
<keyword evidence="3 6" id="KW-0963">Cytoplasm</keyword>
<evidence type="ECO:0000256" key="4">
    <source>
        <dbReference type="ARBA" id="ARBA00022795"/>
    </source>
</evidence>
<dbReference type="Proteomes" id="UP001548189">
    <property type="component" value="Unassembled WGS sequence"/>
</dbReference>
<comment type="similarity">
    <text evidence="2 6">Belongs to the FliS family.</text>
</comment>
<dbReference type="EMBL" id="JBEVCJ010000007">
    <property type="protein sequence ID" value="MET1255032.1"/>
    <property type="molecule type" value="Genomic_DNA"/>
</dbReference>
<evidence type="ECO:0000256" key="2">
    <source>
        <dbReference type="ARBA" id="ARBA00008787"/>
    </source>
</evidence>
<evidence type="ECO:0000256" key="1">
    <source>
        <dbReference type="ARBA" id="ARBA00004514"/>
    </source>
</evidence>
<dbReference type="Pfam" id="PF02561">
    <property type="entry name" value="FliS"/>
    <property type="match status" value="1"/>
</dbReference>
<keyword evidence="7" id="KW-0282">Flagellum</keyword>
<evidence type="ECO:0000256" key="3">
    <source>
        <dbReference type="ARBA" id="ARBA00022490"/>
    </source>
</evidence>
<name>A0ABV2BSW9_9GAMM</name>
<keyword evidence="5" id="KW-0143">Chaperone</keyword>
<keyword evidence="8" id="KW-1185">Reference proteome</keyword>
<comment type="subcellular location">
    <subcellularLocation>
        <location evidence="1 6">Cytoplasm</location>
        <location evidence="1 6">Cytosol</location>
    </subcellularLocation>
</comment>
<dbReference type="SUPFAM" id="SSF101116">
    <property type="entry name" value="Flagellar export chaperone FliS"/>
    <property type="match status" value="1"/>
</dbReference>
<proteinExistence type="inferred from homology"/>
<dbReference type="CDD" id="cd16098">
    <property type="entry name" value="FliS"/>
    <property type="match status" value="1"/>
</dbReference>
<evidence type="ECO:0000256" key="6">
    <source>
        <dbReference type="PIRNR" id="PIRNR039090"/>
    </source>
</evidence>
<dbReference type="NCBIfam" id="TIGR00208">
    <property type="entry name" value="fliS"/>
    <property type="match status" value="1"/>
</dbReference>
<keyword evidence="4 6" id="KW-1005">Bacterial flagellum biogenesis</keyword>
<evidence type="ECO:0000313" key="7">
    <source>
        <dbReference type="EMBL" id="MET1255032.1"/>
    </source>
</evidence>
<dbReference type="InterPro" id="IPR003713">
    <property type="entry name" value="FliS"/>
</dbReference>
<dbReference type="InterPro" id="IPR036584">
    <property type="entry name" value="FliS_sf"/>
</dbReference>
<protein>
    <recommendedName>
        <fullName evidence="6">Flagellar secretion chaperone FliS</fullName>
    </recommendedName>
</protein>
<dbReference type="Gene3D" id="1.20.120.340">
    <property type="entry name" value="Flagellar protein FliS"/>
    <property type="match status" value="1"/>
</dbReference>
<sequence length="133" mass="14603">MGLTGASAYTSMSATTGVENADPHRLIQMLIDGAIEKINRAKFFLKNNKVAEKGQHISWAISIIGGLRGSLDHEKGGEIASNLDALYDYCTVTLVAANIENDENKLNDVLKIMQQVKEAWDGIREQALEELNK</sequence>
<dbReference type="RefSeq" id="WP_353895618.1">
    <property type="nucleotide sequence ID" value="NZ_JBEVCJ010000007.1"/>
</dbReference>
<keyword evidence="7" id="KW-0969">Cilium</keyword>
<accession>A0ABV2BSW9</accession>
<organism evidence="7 8">
    <name type="scientific">Aliikangiella maris</name>
    <dbReference type="NCBI Taxonomy" id="3162458"/>
    <lineage>
        <taxon>Bacteria</taxon>
        <taxon>Pseudomonadati</taxon>
        <taxon>Pseudomonadota</taxon>
        <taxon>Gammaproteobacteria</taxon>
        <taxon>Oceanospirillales</taxon>
        <taxon>Pleioneaceae</taxon>
        <taxon>Aliikangiella</taxon>
    </lineage>
</organism>